<feature type="chain" id="PRO_5046388395" description="DUF7888 domain-containing protein" evidence="1">
    <location>
        <begin position="17"/>
        <end position="170"/>
    </location>
</feature>
<evidence type="ECO:0000313" key="4">
    <source>
        <dbReference type="Proteomes" id="UP001578633"/>
    </source>
</evidence>
<gene>
    <name evidence="3" type="ORF">ACET3X_006120</name>
</gene>
<dbReference type="Proteomes" id="UP001578633">
    <property type="component" value="Chromosome 5"/>
</dbReference>
<protein>
    <recommendedName>
        <fullName evidence="2">DUF7888 domain-containing protein</fullName>
    </recommendedName>
</protein>
<reference evidence="3 4" key="1">
    <citation type="submission" date="2024-09" db="EMBL/GenBank/DDBJ databases">
        <title>T2T genomes of carrot and Alternaria dauci and their utility for understanding host-pathogen interaction during carrot leaf blight disease.</title>
        <authorList>
            <person name="Liu W."/>
            <person name="Xu S."/>
            <person name="Ou C."/>
            <person name="Liu X."/>
            <person name="Zhuang F."/>
            <person name="Deng X.W."/>
        </authorList>
    </citation>
    <scope>NUCLEOTIDE SEQUENCE [LARGE SCALE GENOMIC DNA]</scope>
    <source>
        <strain evidence="3 4">A2016</strain>
    </source>
</reference>
<dbReference type="InterPro" id="IPR057210">
    <property type="entry name" value="DUF7888"/>
</dbReference>
<evidence type="ECO:0000259" key="2">
    <source>
        <dbReference type="Pfam" id="PF25411"/>
    </source>
</evidence>
<dbReference type="PANTHER" id="PTHR40845:SF1">
    <property type="match status" value="1"/>
</dbReference>
<feature type="signal peptide" evidence="1">
    <location>
        <begin position="1"/>
        <end position="16"/>
    </location>
</feature>
<keyword evidence="1" id="KW-0732">Signal</keyword>
<feature type="domain" description="DUF7888" evidence="2">
    <location>
        <begin position="47"/>
        <end position="170"/>
    </location>
</feature>
<dbReference type="EMBL" id="JBHGVX010000005">
    <property type="protein sequence ID" value="KAL1795896.1"/>
    <property type="molecule type" value="Genomic_DNA"/>
</dbReference>
<accession>A0ABR3UHD6</accession>
<dbReference type="PANTHER" id="PTHR40845">
    <property type="match status" value="1"/>
</dbReference>
<proteinExistence type="predicted"/>
<evidence type="ECO:0000313" key="3">
    <source>
        <dbReference type="EMBL" id="KAL1795896.1"/>
    </source>
</evidence>
<keyword evidence="4" id="KW-1185">Reference proteome</keyword>
<sequence length="170" mass="17989">MKFTLVTALLAGAAVAVPTAPIHAHNGTGEALDKRVIDPLSLAIIGGVASAVVAVSATDAVNQIKNVADWTAAREAFTKATVYEMAKSAKPNEASICYNMGYKVSKPNQMRLLTSVRLKSGVLNTDYDCFYMSGPDNHFNTEGDGGYINLAVQNPSSCSFDSKTSDVYCS</sequence>
<dbReference type="GeneID" id="96086442"/>
<evidence type="ECO:0000256" key="1">
    <source>
        <dbReference type="SAM" id="SignalP"/>
    </source>
</evidence>
<comment type="caution">
    <text evidence="3">The sequence shown here is derived from an EMBL/GenBank/DDBJ whole genome shotgun (WGS) entry which is preliminary data.</text>
</comment>
<dbReference type="RefSeq" id="XP_069306480.1">
    <property type="nucleotide sequence ID" value="XM_069452296.1"/>
</dbReference>
<dbReference type="Pfam" id="PF25411">
    <property type="entry name" value="DUF7888"/>
    <property type="match status" value="1"/>
</dbReference>
<name>A0ABR3UHD6_9PLEO</name>
<organism evidence="3 4">
    <name type="scientific">Alternaria dauci</name>
    <dbReference type="NCBI Taxonomy" id="48095"/>
    <lineage>
        <taxon>Eukaryota</taxon>
        <taxon>Fungi</taxon>
        <taxon>Dikarya</taxon>
        <taxon>Ascomycota</taxon>
        <taxon>Pezizomycotina</taxon>
        <taxon>Dothideomycetes</taxon>
        <taxon>Pleosporomycetidae</taxon>
        <taxon>Pleosporales</taxon>
        <taxon>Pleosporineae</taxon>
        <taxon>Pleosporaceae</taxon>
        <taxon>Alternaria</taxon>
        <taxon>Alternaria sect. Porri</taxon>
    </lineage>
</organism>